<dbReference type="PANTHER" id="PTHR11473">
    <property type="entry name" value="AROMATIC AMINO ACID HYDROXYLASE"/>
    <property type="match status" value="1"/>
</dbReference>
<dbReference type="STRING" id="133385.A0A2T9YJM3"/>
<evidence type="ECO:0000256" key="5">
    <source>
        <dbReference type="ARBA" id="ARBA00023002"/>
    </source>
</evidence>
<dbReference type="GO" id="GO:0009094">
    <property type="term" value="P:L-phenylalanine biosynthetic process"/>
    <property type="evidence" value="ECO:0007669"/>
    <property type="project" value="InterPro"/>
</dbReference>
<dbReference type="PROSITE" id="PS51410">
    <property type="entry name" value="BH4_AAA_HYDROXYL_2"/>
    <property type="match status" value="1"/>
</dbReference>
<dbReference type="InterPro" id="IPR002912">
    <property type="entry name" value="ACT_dom"/>
</dbReference>
<protein>
    <recommendedName>
        <fullName evidence="3">phenylalanine 4-monooxygenase</fullName>
        <ecNumber evidence="3">1.14.16.1</ecNumber>
    </recommendedName>
</protein>
<dbReference type="PANTHER" id="PTHR11473:SF24">
    <property type="entry name" value="PHENYLALANINE-4-HYDROXYLASE"/>
    <property type="match status" value="1"/>
</dbReference>
<dbReference type="OrthoDB" id="983542at2759"/>
<dbReference type="InterPro" id="IPR018528">
    <property type="entry name" value="Preph_deHydtase_CS"/>
</dbReference>
<evidence type="ECO:0000256" key="2">
    <source>
        <dbReference type="ARBA" id="ARBA00009712"/>
    </source>
</evidence>
<evidence type="ECO:0000259" key="11">
    <source>
        <dbReference type="PROSITE" id="PS51671"/>
    </source>
</evidence>
<dbReference type="CDD" id="cd04880">
    <property type="entry name" value="ACT_AAAH-PDT-like"/>
    <property type="match status" value="1"/>
</dbReference>
<dbReference type="Gene3D" id="1.10.800.10">
    <property type="entry name" value="Aromatic amino acid hydroxylase"/>
    <property type="match status" value="1"/>
</dbReference>
<sequence>MLEDNTVQHKSHIFEAGMGLSSVKSLEKVSSRSENAECNIIPKKRATLFFSITDQVGALDKCLQALKIADVSLTRIESRPSKTVDLGYDFFVDLSEADAEQIQYAVGNITKLDIVRQVNLVENIQNPKNISELANDVWFPRKKRDLDTFAEKVLEMGEDLPSDHPGALDPEYRKRRYDITQFAKQYKSGQKLPHIEYTQSEKDTWKVIYNALKEAYKGRACAEHLHILPLLEKNCGYSPDNIPQIEDISNFLKDCTGFTLRPVMGLLTSRDFLNAFAFRVFHSTQYIRHHSKPFYTPEPDVCHELLGHAPLLADPDFAEFCHEIGLASLGASDEDINKLATIFWFTVEFGLCKEKDGSIRAYGAGVLSSKGELEYALSGEPELKPLSLTDTPCQSYPITKYQPVYFVAESFKSATNLVRQFAATIDRKFDVRYNPYTETIEVLDNKNKINQFALEIKNNMQILTSALLRTASQ</sequence>
<dbReference type="InterPro" id="IPR045865">
    <property type="entry name" value="ACT-like_dom_sf"/>
</dbReference>
<evidence type="ECO:0000256" key="4">
    <source>
        <dbReference type="ARBA" id="ARBA00022723"/>
    </source>
</evidence>
<comment type="similarity">
    <text evidence="2">Belongs to the biopterin-dependent aromatic amino acid hydroxylase family.</text>
</comment>
<evidence type="ECO:0000256" key="7">
    <source>
        <dbReference type="ARBA" id="ARBA00023033"/>
    </source>
</evidence>
<keyword evidence="13" id="KW-1185">Reference proteome</keyword>
<reference evidence="12 13" key="1">
    <citation type="journal article" date="2018" name="MBio">
        <title>Comparative Genomics Reveals the Core Gene Toolbox for the Fungus-Insect Symbiosis.</title>
        <authorList>
            <person name="Wang Y."/>
            <person name="Stata M."/>
            <person name="Wang W."/>
            <person name="Stajich J.E."/>
            <person name="White M.M."/>
            <person name="Moncalvo J.M."/>
        </authorList>
    </citation>
    <scope>NUCLEOTIDE SEQUENCE [LARGE SCALE GENOMIC DNA]</scope>
    <source>
        <strain evidence="12 13">SWE-8-4</strain>
    </source>
</reference>
<feature type="domain" description="ACT" evidence="11">
    <location>
        <begin position="47"/>
        <end position="123"/>
    </location>
</feature>
<feature type="binding site" evidence="8">
    <location>
        <position position="348"/>
    </location>
    <ligand>
        <name>Fe cation</name>
        <dbReference type="ChEBI" id="CHEBI:24875"/>
    </ligand>
</feature>
<evidence type="ECO:0000259" key="10">
    <source>
        <dbReference type="PROSITE" id="PS51410"/>
    </source>
</evidence>
<dbReference type="AlphaFoldDB" id="A0A2T9YJM3"/>
<dbReference type="PROSITE" id="PS51671">
    <property type="entry name" value="ACT"/>
    <property type="match status" value="1"/>
</dbReference>
<dbReference type="EMBL" id="MBFR01000158">
    <property type="protein sequence ID" value="PVU92523.1"/>
    <property type="molecule type" value="Genomic_DNA"/>
</dbReference>
<comment type="caution">
    <text evidence="12">The sequence shown here is derived from an EMBL/GenBank/DDBJ whole genome shotgun (WGS) entry which is preliminary data.</text>
</comment>
<dbReference type="InterPro" id="IPR036329">
    <property type="entry name" value="Aro-AA_hydroxylase_C_sf"/>
</dbReference>
<feature type="domain" description="Biopterin-dependent aromatic amino acid hydroxylase family profile" evidence="10">
    <location>
        <begin position="124"/>
        <end position="471"/>
    </location>
</feature>
<feature type="binding site" evidence="8">
    <location>
        <position position="308"/>
    </location>
    <ligand>
        <name>Fe cation</name>
        <dbReference type="ChEBI" id="CHEBI:24875"/>
    </ligand>
</feature>
<keyword evidence="7" id="KW-0503">Monooxygenase</keyword>
<gene>
    <name evidence="12" type="ORF">BB561_003762</name>
</gene>
<dbReference type="InterPro" id="IPR036951">
    <property type="entry name" value="ArAA_hydroxylase_sf"/>
</dbReference>
<dbReference type="SUPFAM" id="SSF55021">
    <property type="entry name" value="ACT-like"/>
    <property type="match status" value="1"/>
</dbReference>
<organism evidence="12 13">
    <name type="scientific">Smittium simulii</name>
    <dbReference type="NCBI Taxonomy" id="133385"/>
    <lineage>
        <taxon>Eukaryota</taxon>
        <taxon>Fungi</taxon>
        <taxon>Fungi incertae sedis</taxon>
        <taxon>Zoopagomycota</taxon>
        <taxon>Kickxellomycotina</taxon>
        <taxon>Harpellomycetes</taxon>
        <taxon>Harpellales</taxon>
        <taxon>Legeriomycetaceae</taxon>
        <taxon>Smittium</taxon>
    </lineage>
</organism>
<dbReference type="Pfam" id="PF00351">
    <property type="entry name" value="Biopterin_H"/>
    <property type="match status" value="1"/>
</dbReference>
<dbReference type="InterPro" id="IPR019773">
    <property type="entry name" value="Tyrosine_3-monooxygenase-like"/>
</dbReference>
<dbReference type="GO" id="GO:0005506">
    <property type="term" value="F:iron ion binding"/>
    <property type="evidence" value="ECO:0007669"/>
    <property type="project" value="InterPro"/>
</dbReference>
<evidence type="ECO:0000256" key="3">
    <source>
        <dbReference type="ARBA" id="ARBA00011995"/>
    </source>
</evidence>
<dbReference type="InterPro" id="IPR019774">
    <property type="entry name" value="Aromatic-AA_hydroxylase_C"/>
</dbReference>
<dbReference type="EC" id="1.14.16.1" evidence="3"/>
<dbReference type="InterPro" id="IPR001273">
    <property type="entry name" value="ArAA_hydroxylase"/>
</dbReference>
<keyword evidence="6 8" id="KW-0408">Iron</keyword>
<dbReference type="PRINTS" id="PR00372">
    <property type="entry name" value="FYWHYDRXLASE"/>
</dbReference>
<keyword evidence="4 8" id="KW-0479">Metal-binding</keyword>
<evidence type="ECO:0000313" key="12">
    <source>
        <dbReference type="EMBL" id="PVU92523.1"/>
    </source>
</evidence>
<accession>A0A2T9YJM3</accession>
<dbReference type="PROSITE" id="PS00858">
    <property type="entry name" value="PREPHENATE_DEHYDR_2"/>
    <property type="match status" value="1"/>
</dbReference>
<dbReference type="PIRSF" id="PIRSF000336">
    <property type="entry name" value="TH"/>
    <property type="match status" value="1"/>
</dbReference>
<evidence type="ECO:0000256" key="8">
    <source>
        <dbReference type="PIRSR" id="PIRSR000336-1"/>
    </source>
</evidence>
<keyword evidence="5" id="KW-0560">Oxidoreductase</keyword>
<evidence type="ECO:0000256" key="1">
    <source>
        <dbReference type="ARBA" id="ARBA00001954"/>
    </source>
</evidence>
<name>A0A2T9YJM3_9FUNG</name>
<dbReference type="SUPFAM" id="SSF56534">
    <property type="entry name" value="Aromatic aminoacid monoxygenases, catalytic and oligomerization domains"/>
    <property type="match status" value="1"/>
</dbReference>
<dbReference type="GO" id="GO:0004664">
    <property type="term" value="F:prephenate dehydratase activity"/>
    <property type="evidence" value="ECO:0007669"/>
    <property type="project" value="InterPro"/>
</dbReference>
<evidence type="ECO:0000256" key="9">
    <source>
        <dbReference type="PIRSR" id="PIRSR601273-2"/>
    </source>
</evidence>
<feature type="binding site" evidence="8">
    <location>
        <position position="303"/>
    </location>
    <ligand>
        <name>Fe cation</name>
        <dbReference type="ChEBI" id="CHEBI:24875"/>
    </ligand>
</feature>
<comment type="cofactor">
    <cofactor evidence="1 9">
        <name>Fe(2+)</name>
        <dbReference type="ChEBI" id="CHEBI:29033"/>
    </cofactor>
</comment>
<dbReference type="Proteomes" id="UP000245383">
    <property type="component" value="Unassembled WGS sequence"/>
</dbReference>
<dbReference type="GO" id="GO:0004505">
    <property type="term" value="F:phenylalanine 4-monooxygenase activity"/>
    <property type="evidence" value="ECO:0007669"/>
    <property type="project" value="UniProtKB-EC"/>
</dbReference>
<proteinExistence type="inferred from homology"/>
<evidence type="ECO:0000313" key="13">
    <source>
        <dbReference type="Proteomes" id="UP000245383"/>
    </source>
</evidence>
<evidence type="ECO:0000256" key="6">
    <source>
        <dbReference type="ARBA" id="ARBA00023004"/>
    </source>
</evidence>